<dbReference type="InterPro" id="IPR015946">
    <property type="entry name" value="KH_dom-like_a/b"/>
</dbReference>
<feature type="chain" id="PRO_5042121528" evidence="1">
    <location>
        <begin position="25"/>
        <end position="250"/>
    </location>
</feature>
<dbReference type="GO" id="GO:0006364">
    <property type="term" value="P:rRNA processing"/>
    <property type="evidence" value="ECO:0007669"/>
    <property type="project" value="InterPro"/>
</dbReference>
<sequence length="250" mass="28381">MMMMMKYNCIGAALMLCCLAAAAPKMVASFATSNYSIKFRIPQSANTLQSQERNFNSQRTSSTALQMAYGKYGNGRSSSRYAAGDRTKRQERVGHVVRTELASILHKGFIRFDNDPIEDELRRRINIVHCDVSPDLRQARVTVSVMSGKDRKMDAIAKRRAYSWLVRSTKAIRHSLAQKMKHMKGSPDLTFVQVDVGAAVDVMQLIEKVSTGYKRDDVLEMEFEDDDEDGWEDEEDWIDFDDEDGVTVEV</sequence>
<dbReference type="GO" id="GO:0043024">
    <property type="term" value="F:ribosomal small subunit binding"/>
    <property type="evidence" value="ECO:0007669"/>
    <property type="project" value="TreeGrafter"/>
</dbReference>
<dbReference type="PANTHER" id="PTHR33515">
    <property type="entry name" value="RIBOSOME-BINDING FACTOR A, CHLOROPLASTIC-RELATED"/>
    <property type="match status" value="1"/>
</dbReference>
<dbReference type="InterPro" id="IPR000238">
    <property type="entry name" value="RbfA"/>
</dbReference>
<dbReference type="Proteomes" id="UP001224775">
    <property type="component" value="Unassembled WGS sequence"/>
</dbReference>
<keyword evidence="3" id="KW-1185">Reference proteome</keyword>
<evidence type="ECO:0000313" key="2">
    <source>
        <dbReference type="EMBL" id="KAK1741863.1"/>
    </source>
</evidence>
<organism evidence="2 3">
    <name type="scientific">Skeletonema marinoi</name>
    <dbReference type="NCBI Taxonomy" id="267567"/>
    <lineage>
        <taxon>Eukaryota</taxon>
        <taxon>Sar</taxon>
        <taxon>Stramenopiles</taxon>
        <taxon>Ochrophyta</taxon>
        <taxon>Bacillariophyta</taxon>
        <taxon>Coscinodiscophyceae</taxon>
        <taxon>Thalassiosirophycidae</taxon>
        <taxon>Thalassiosirales</taxon>
        <taxon>Skeletonemataceae</taxon>
        <taxon>Skeletonema</taxon>
        <taxon>Skeletonema marinoi-dohrnii complex</taxon>
    </lineage>
</organism>
<dbReference type="AlphaFoldDB" id="A0AAD8Y8Z3"/>
<comment type="caution">
    <text evidence="2">The sequence shown here is derived from an EMBL/GenBank/DDBJ whole genome shotgun (WGS) entry which is preliminary data.</text>
</comment>
<name>A0AAD8Y8Z3_9STRA</name>
<gene>
    <name evidence="2" type="ORF">QTG54_007436</name>
</gene>
<proteinExistence type="predicted"/>
<evidence type="ECO:0000256" key="1">
    <source>
        <dbReference type="SAM" id="SignalP"/>
    </source>
</evidence>
<keyword evidence="1" id="KW-0732">Signal</keyword>
<dbReference type="GO" id="GO:0005829">
    <property type="term" value="C:cytosol"/>
    <property type="evidence" value="ECO:0007669"/>
    <property type="project" value="TreeGrafter"/>
</dbReference>
<evidence type="ECO:0000313" key="3">
    <source>
        <dbReference type="Proteomes" id="UP001224775"/>
    </source>
</evidence>
<dbReference type="Gene3D" id="3.30.300.20">
    <property type="match status" value="1"/>
</dbReference>
<dbReference type="PANTHER" id="PTHR33515:SF1">
    <property type="entry name" value="RIBOSOME-BINDING FACTOR A, CHLOROPLASTIC-RELATED"/>
    <property type="match status" value="1"/>
</dbReference>
<dbReference type="SUPFAM" id="SSF89919">
    <property type="entry name" value="Ribosome-binding factor A, RbfA"/>
    <property type="match status" value="1"/>
</dbReference>
<dbReference type="EMBL" id="JATAAI010000012">
    <property type="protein sequence ID" value="KAK1741863.1"/>
    <property type="molecule type" value="Genomic_DNA"/>
</dbReference>
<dbReference type="Pfam" id="PF02033">
    <property type="entry name" value="RBFA"/>
    <property type="match status" value="1"/>
</dbReference>
<reference evidence="2" key="1">
    <citation type="submission" date="2023-06" db="EMBL/GenBank/DDBJ databases">
        <title>Survivors Of The Sea: Transcriptome response of Skeletonema marinoi to long-term dormancy.</title>
        <authorList>
            <person name="Pinder M.I.M."/>
            <person name="Kourtchenko O."/>
            <person name="Robertson E.K."/>
            <person name="Larsson T."/>
            <person name="Maumus F."/>
            <person name="Osuna-Cruz C.M."/>
            <person name="Vancaester E."/>
            <person name="Stenow R."/>
            <person name="Vandepoele K."/>
            <person name="Ploug H."/>
            <person name="Bruchert V."/>
            <person name="Godhe A."/>
            <person name="Topel M."/>
        </authorList>
    </citation>
    <scope>NUCLEOTIDE SEQUENCE</scope>
    <source>
        <strain evidence="2">R05AC</strain>
    </source>
</reference>
<accession>A0AAD8Y8Z3</accession>
<feature type="signal peptide" evidence="1">
    <location>
        <begin position="1"/>
        <end position="24"/>
    </location>
</feature>
<protein>
    <submittedName>
        <fullName evidence="2">Ribosome-binding factor A</fullName>
    </submittedName>
</protein>
<dbReference type="InterPro" id="IPR023799">
    <property type="entry name" value="RbfA_dom_sf"/>
</dbReference>